<dbReference type="Proteomes" id="UP000005380">
    <property type="component" value="Chromosome"/>
</dbReference>
<dbReference type="HOGENOM" id="CLU_020336_12_2_6"/>
<dbReference type="EMBL" id="CP007030">
    <property type="protein sequence ID" value="AHF02040.1"/>
    <property type="molecule type" value="Genomic_DNA"/>
</dbReference>
<proteinExistence type="predicted"/>
<evidence type="ECO:0000313" key="2">
    <source>
        <dbReference type="EMBL" id="AHF02040.1"/>
    </source>
</evidence>
<accession>W0DTW4</accession>
<reference evidence="2 3" key="1">
    <citation type="submission" date="2013-12" db="EMBL/GenBank/DDBJ databases">
        <authorList>
            <consortium name="DOE Joint Genome Institute"/>
            <person name="Kappler U."/>
            <person name="Huntemann M."/>
            <person name="Han J."/>
            <person name="Chen A."/>
            <person name="Kyrpides N."/>
            <person name="Mavromatis K."/>
            <person name="Markowitz V."/>
            <person name="Palaniappan K."/>
            <person name="Ivanova N."/>
            <person name="Schaumberg A."/>
            <person name="Pati A."/>
            <person name="Liolios K."/>
            <person name="Nordberg H.P."/>
            <person name="Cantor M.N."/>
            <person name="Hua S.X."/>
            <person name="Woyke T."/>
        </authorList>
    </citation>
    <scope>NUCLEOTIDE SEQUENCE [LARGE SCALE GENOMIC DNA]</scope>
    <source>
        <strain evidence="3">AL2</strain>
    </source>
</reference>
<sequence length="264" mass="29626">MTTDVQKPNLVLIHGWGADNNVWQTWAEQTLGASMTLHFIELPGFGQQPEIDLALTASAEKVNQAWLESLVERLPNEPTWLLGWSLGGLMAQQLFLQHPQRILGVISLASTPCFQQGQGWRYGVAPSLMVDFIHALQEDGKALLNTFYALQCQGGDKARMFTRQLRQQYLGRALPSFKGLYQGLQLLQSLDLRDKMRHNKRPCLWLLGEKDPLIPAAGLLDWVARERVGSAIIINGAAHIPFLSHPDLTSQSIIEFIHTENRVD</sequence>
<dbReference type="InterPro" id="IPR050228">
    <property type="entry name" value="Carboxylesterase_BioH"/>
</dbReference>
<organism evidence="2 3">
    <name type="scientific">Thiomicrospira aerophila AL3</name>
    <dbReference type="NCBI Taxonomy" id="717772"/>
    <lineage>
        <taxon>Bacteria</taxon>
        <taxon>Pseudomonadati</taxon>
        <taxon>Pseudomonadota</taxon>
        <taxon>Gammaproteobacteria</taxon>
        <taxon>Thiotrichales</taxon>
        <taxon>Piscirickettsiaceae</taxon>
        <taxon>Thiomicrospira</taxon>
    </lineage>
</organism>
<evidence type="ECO:0000259" key="1">
    <source>
        <dbReference type="Pfam" id="PF00561"/>
    </source>
</evidence>
<dbReference type="STRING" id="717772.THIAE_09980"/>
<protein>
    <submittedName>
        <fullName evidence="2">Carboxylesterase</fullName>
    </submittedName>
</protein>
<dbReference type="Gene3D" id="3.40.50.1820">
    <property type="entry name" value="alpha/beta hydrolase"/>
    <property type="match status" value="1"/>
</dbReference>
<evidence type="ECO:0000313" key="3">
    <source>
        <dbReference type="Proteomes" id="UP000005380"/>
    </source>
</evidence>
<dbReference type="FunCoup" id="W0DTW4">
    <property type="interactions" value="139"/>
</dbReference>
<name>W0DTW4_9GAMM</name>
<keyword evidence="3" id="KW-1185">Reference proteome</keyword>
<dbReference type="InParanoid" id="W0DTW4"/>
<dbReference type="PANTHER" id="PTHR43194:SF5">
    <property type="entry name" value="PIMELOYL-[ACYL-CARRIER PROTEIN] METHYL ESTER ESTERASE"/>
    <property type="match status" value="1"/>
</dbReference>
<dbReference type="eggNOG" id="COG2267">
    <property type="taxonomic scope" value="Bacteria"/>
</dbReference>
<dbReference type="InterPro" id="IPR000073">
    <property type="entry name" value="AB_hydrolase_1"/>
</dbReference>
<dbReference type="OrthoDB" id="9780744at2"/>
<dbReference type="InterPro" id="IPR029058">
    <property type="entry name" value="AB_hydrolase_fold"/>
</dbReference>
<dbReference type="SUPFAM" id="SSF53474">
    <property type="entry name" value="alpha/beta-Hydrolases"/>
    <property type="match status" value="1"/>
</dbReference>
<dbReference type="Pfam" id="PF00561">
    <property type="entry name" value="Abhydrolase_1"/>
    <property type="match status" value="1"/>
</dbReference>
<dbReference type="AlphaFoldDB" id="W0DTW4"/>
<dbReference type="RefSeq" id="WP_006460157.1">
    <property type="nucleotide sequence ID" value="NZ_CP007030.1"/>
</dbReference>
<dbReference type="KEGG" id="tao:THIAE_09980"/>
<dbReference type="PANTHER" id="PTHR43194">
    <property type="entry name" value="HYDROLASE ALPHA/BETA FOLD FAMILY"/>
    <property type="match status" value="1"/>
</dbReference>
<feature type="domain" description="AB hydrolase-1" evidence="1">
    <location>
        <begin position="8"/>
        <end position="246"/>
    </location>
</feature>
<gene>
    <name evidence="2" type="ORF">THIAE_09980</name>
</gene>